<reference evidence="2 3" key="1">
    <citation type="submission" date="2018-04" db="EMBL/GenBank/DDBJ databases">
        <title>WGS assembly of Panicum hallii var. hallii HAL2.</title>
        <authorList>
            <person name="Lovell J."/>
            <person name="Jenkins J."/>
            <person name="Lowry D."/>
            <person name="Mamidi S."/>
            <person name="Sreedasyam A."/>
            <person name="Weng X."/>
            <person name="Barry K."/>
            <person name="Bonette J."/>
            <person name="Campitelli B."/>
            <person name="Daum C."/>
            <person name="Gordon S."/>
            <person name="Gould B."/>
            <person name="Lipzen A."/>
            <person name="MacQueen A."/>
            <person name="Palacio-Mejia J."/>
            <person name="Plott C."/>
            <person name="Shakirov E."/>
            <person name="Shu S."/>
            <person name="Yoshinaga Y."/>
            <person name="Zane M."/>
            <person name="Rokhsar D."/>
            <person name="Grimwood J."/>
            <person name="Schmutz J."/>
            <person name="Juenger T."/>
        </authorList>
    </citation>
    <scope>NUCLEOTIDE SEQUENCE [LARGE SCALE GENOMIC DNA]</scope>
    <source>
        <strain evidence="3">cv. HAL2</strain>
    </source>
</reference>
<feature type="compositionally biased region" description="Pro residues" evidence="1">
    <location>
        <begin position="123"/>
        <end position="132"/>
    </location>
</feature>
<keyword evidence="3" id="KW-1185">Reference proteome</keyword>
<proteinExistence type="predicted"/>
<evidence type="ECO:0000313" key="2">
    <source>
        <dbReference type="EMBL" id="PUZ40637.1"/>
    </source>
</evidence>
<protein>
    <submittedName>
        <fullName evidence="2">Uncharacterized protein</fullName>
    </submittedName>
</protein>
<dbReference type="Gramene" id="PUZ40637">
    <property type="protein sequence ID" value="PUZ40637"/>
    <property type="gene ID" value="GQ55_9G440400"/>
</dbReference>
<dbReference type="Proteomes" id="UP000244336">
    <property type="component" value="Chromosome 9"/>
</dbReference>
<feature type="region of interest" description="Disordered" evidence="1">
    <location>
        <begin position="1"/>
        <end position="134"/>
    </location>
</feature>
<dbReference type="AlphaFoldDB" id="A0A2T7CBC5"/>
<sequence>MPAGIRTRTNRVWRFNPPPSPTSPRLASAAPLAGAPAPPHHDHHPPLCRQPCSAPPRPPGVPAGYGGPLPNPPPTGRPRQPLAAAAADHRLPVKPQPAATLPAPRLSAPPYSGQRRPAVLASTPPPNPPPCPTAFSGSDYSGFWLHWKMREARRPEQQAPRKRTSRLWQPYAEMTETEMPKIVDAVDAFGRKMCLPEDDSGVAFAGRVGPIVLRRGHRAGVPRRWPR</sequence>
<gene>
    <name evidence="2" type="ORF">GQ55_9G440400</name>
</gene>
<evidence type="ECO:0000313" key="3">
    <source>
        <dbReference type="Proteomes" id="UP000244336"/>
    </source>
</evidence>
<dbReference type="EMBL" id="CM009757">
    <property type="protein sequence ID" value="PUZ40637.1"/>
    <property type="molecule type" value="Genomic_DNA"/>
</dbReference>
<name>A0A2T7CBC5_9POAL</name>
<evidence type="ECO:0000256" key="1">
    <source>
        <dbReference type="SAM" id="MobiDB-lite"/>
    </source>
</evidence>
<dbReference type="STRING" id="1504633.A0A2T7CBC5"/>
<organism evidence="2 3">
    <name type="scientific">Panicum hallii var. hallii</name>
    <dbReference type="NCBI Taxonomy" id="1504633"/>
    <lineage>
        <taxon>Eukaryota</taxon>
        <taxon>Viridiplantae</taxon>
        <taxon>Streptophyta</taxon>
        <taxon>Embryophyta</taxon>
        <taxon>Tracheophyta</taxon>
        <taxon>Spermatophyta</taxon>
        <taxon>Magnoliopsida</taxon>
        <taxon>Liliopsida</taxon>
        <taxon>Poales</taxon>
        <taxon>Poaceae</taxon>
        <taxon>PACMAD clade</taxon>
        <taxon>Panicoideae</taxon>
        <taxon>Panicodae</taxon>
        <taxon>Paniceae</taxon>
        <taxon>Panicinae</taxon>
        <taxon>Panicum</taxon>
        <taxon>Panicum sect. Panicum</taxon>
    </lineage>
</organism>
<accession>A0A2T7CBC5</accession>
<feature type="compositionally biased region" description="Low complexity" evidence="1">
    <location>
        <begin position="23"/>
        <end position="35"/>
    </location>
</feature>